<name>A0A1E3AFQ7_9FIRM</name>
<sequence length="44" mass="4752">MLYGTLSLLAAIGLLTGEAIPYISPAHNLAILIDKYQNTYGLLM</sequence>
<comment type="caution">
    <text evidence="1">The sequence shown here is derived from an EMBL/GenBank/DDBJ whole genome shotgun (WGS) entry which is preliminary data.</text>
</comment>
<protein>
    <submittedName>
        <fullName evidence="1">Uncharacterized protein</fullName>
    </submittedName>
</protein>
<accession>A0A1E3AFQ7</accession>
<dbReference type="EMBL" id="MCGH01000002">
    <property type="protein sequence ID" value="ODM07251.1"/>
    <property type="molecule type" value="Genomic_DNA"/>
</dbReference>
<dbReference type="RefSeq" id="WP_278336415.1">
    <property type="nucleotide sequence ID" value="NZ_MCGH01000002.1"/>
</dbReference>
<dbReference type="Proteomes" id="UP000094067">
    <property type="component" value="Unassembled WGS sequence"/>
</dbReference>
<organism evidence="1 2">
    <name type="scientific">Eisenbergiella tayi</name>
    <dbReference type="NCBI Taxonomy" id="1432052"/>
    <lineage>
        <taxon>Bacteria</taxon>
        <taxon>Bacillati</taxon>
        <taxon>Bacillota</taxon>
        <taxon>Clostridia</taxon>
        <taxon>Lachnospirales</taxon>
        <taxon>Lachnospiraceae</taxon>
        <taxon>Eisenbergiella</taxon>
    </lineage>
</organism>
<reference evidence="1 2" key="1">
    <citation type="submission" date="2016-07" db="EMBL/GenBank/DDBJ databases">
        <title>Characterization of isolates of Eisenbergiella tayi derived from blood cultures, using whole genome sequencing.</title>
        <authorList>
            <person name="Burdz T."/>
            <person name="Wiebe D."/>
            <person name="Huynh C."/>
            <person name="Bernard K."/>
        </authorList>
    </citation>
    <scope>NUCLEOTIDE SEQUENCE [LARGE SCALE GENOMIC DNA]</scope>
    <source>
        <strain evidence="1 2">NML 110608</strain>
    </source>
</reference>
<dbReference type="AlphaFoldDB" id="A0A1E3AFQ7"/>
<evidence type="ECO:0000313" key="1">
    <source>
        <dbReference type="EMBL" id="ODM07251.1"/>
    </source>
</evidence>
<evidence type="ECO:0000313" key="2">
    <source>
        <dbReference type="Proteomes" id="UP000094067"/>
    </source>
</evidence>
<gene>
    <name evidence="1" type="ORF">BEI61_03141</name>
</gene>
<proteinExistence type="predicted"/>